<evidence type="ECO:0000313" key="4">
    <source>
        <dbReference type="Proteomes" id="UP000799428"/>
    </source>
</evidence>
<accession>A0A6G1JWG4</accession>
<evidence type="ECO:0000256" key="1">
    <source>
        <dbReference type="SAM" id="SignalP"/>
    </source>
</evidence>
<dbReference type="OrthoDB" id="3515453at2759"/>
<feature type="domain" description="DUF7907" evidence="2">
    <location>
        <begin position="24"/>
        <end position="203"/>
    </location>
</feature>
<dbReference type="InterPro" id="IPR057229">
    <property type="entry name" value="DUF7907"/>
</dbReference>
<feature type="chain" id="PRO_5026030892" description="DUF7907 domain-containing protein" evidence="1">
    <location>
        <begin position="19"/>
        <end position="205"/>
    </location>
</feature>
<name>A0A6G1JWG4_9PLEO</name>
<keyword evidence="4" id="KW-1185">Reference proteome</keyword>
<protein>
    <recommendedName>
        <fullName evidence="2">DUF7907 domain-containing protein</fullName>
    </recommendedName>
</protein>
<feature type="signal peptide" evidence="1">
    <location>
        <begin position="1"/>
        <end position="18"/>
    </location>
</feature>
<reference evidence="3" key="1">
    <citation type="journal article" date="2020" name="Stud. Mycol.">
        <title>101 Dothideomycetes genomes: a test case for predicting lifestyles and emergence of pathogens.</title>
        <authorList>
            <person name="Haridas S."/>
            <person name="Albert R."/>
            <person name="Binder M."/>
            <person name="Bloem J."/>
            <person name="Labutti K."/>
            <person name="Salamov A."/>
            <person name="Andreopoulos B."/>
            <person name="Baker S."/>
            <person name="Barry K."/>
            <person name="Bills G."/>
            <person name="Bluhm B."/>
            <person name="Cannon C."/>
            <person name="Castanera R."/>
            <person name="Culley D."/>
            <person name="Daum C."/>
            <person name="Ezra D."/>
            <person name="Gonzalez J."/>
            <person name="Henrissat B."/>
            <person name="Kuo A."/>
            <person name="Liang C."/>
            <person name="Lipzen A."/>
            <person name="Lutzoni F."/>
            <person name="Magnuson J."/>
            <person name="Mondo S."/>
            <person name="Nolan M."/>
            <person name="Ohm R."/>
            <person name="Pangilinan J."/>
            <person name="Park H.-J."/>
            <person name="Ramirez L."/>
            <person name="Alfaro M."/>
            <person name="Sun H."/>
            <person name="Tritt A."/>
            <person name="Yoshinaga Y."/>
            <person name="Zwiers L.-H."/>
            <person name="Turgeon B."/>
            <person name="Goodwin S."/>
            <person name="Spatafora J."/>
            <person name="Crous P."/>
            <person name="Grigoriev I."/>
        </authorList>
    </citation>
    <scope>NUCLEOTIDE SEQUENCE</scope>
    <source>
        <strain evidence="3">CBS 279.74</strain>
    </source>
</reference>
<proteinExistence type="predicted"/>
<sequence length="205" mass="22581">MKLALPTLALALAASTSAQYYNQSKPFHLVVVSENKTIDGDTLSACHTGAAIESLCLSKQPSSSKPTPITPATFYFNTSNSAITPNDTRGVTGIVTYVLRTNLPTPESLDLYINPTSDVALPLLWPGDTMATTMNFDNQNLLNIQGYVDDTVSPPVARDNQAYYRWYSCSTYWQGYQYVTLAWKLGKGNPQNPSCVKIDVKRVWI</sequence>
<keyword evidence="1" id="KW-0732">Signal</keyword>
<dbReference type="Pfam" id="PF25484">
    <property type="entry name" value="DUF7907"/>
    <property type="match status" value="1"/>
</dbReference>
<evidence type="ECO:0000313" key="3">
    <source>
        <dbReference type="EMBL" id="KAF2704595.1"/>
    </source>
</evidence>
<gene>
    <name evidence="3" type="ORF">K504DRAFT_461356</name>
</gene>
<evidence type="ECO:0000259" key="2">
    <source>
        <dbReference type="Pfam" id="PF25484"/>
    </source>
</evidence>
<dbReference type="AlphaFoldDB" id="A0A6G1JWG4"/>
<dbReference type="Proteomes" id="UP000799428">
    <property type="component" value="Unassembled WGS sequence"/>
</dbReference>
<dbReference type="EMBL" id="MU005782">
    <property type="protein sequence ID" value="KAF2704595.1"/>
    <property type="molecule type" value="Genomic_DNA"/>
</dbReference>
<organism evidence="3 4">
    <name type="scientific">Pleomassaria siparia CBS 279.74</name>
    <dbReference type="NCBI Taxonomy" id="1314801"/>
    <lineage>
        <taxon>Eukaryota</taxon>
        <taxon>Fungi</taxon>
        <taxon>Dikarya</taxon>
        <taxon>Ascomycota</taxon>
        <taxon>Pezizomycotina</taxon>
        <taxon>Dothideomycetes</taxon>
        <taxon>Pleosporomycetidae</taxon>
        <taxon>Pleosporales</taxon>
        <taxon>Pleomassariaceae</taxon>
        <taxon>Pleomassaria</taxon>
    </lineage>
</organism>